<gene>
    <name evidence="5" type="ORF">GOODEAATRI_001877</name>
</gene>
<evidence type="ECO:0000256" key="1">
    <source>
        <dbReference type="ARBA" id="ARBA00022536"/>
    </source>
</evidence>
<dbReference type="PANTHER" id="PTHR11219:SF63">
    <property type="entry name" value="TENEURIN-3 ISOFORM X1"/>
    <property type="match status" value="1"/>
</dbReference>
<evidence type="ECO:0000256" key="3">
    <source>
        <dbReference type="ARBA" id="ARBA00023157"/>
    </source>
</evidence>
<protein>
    <recommendedName>
        <fullName evidence="4">Teneurin-1-4-like galactose-binding domain-containing protein</fullName>
    </recommendedName>
</protein>
<evidence type="ECO:0000259" key="4">
    <source>
        <dbReference type="Pfam" id="PF23093"/>
    </source>
</evidence>
<dbReference type="Proteomes" id="UP001476798">
    <property type="component" value="Unassembled WGS sequence"/>
</dbReference>
<keyword evidence="2" id="KW-0677">Repeat</keyword>
<sequence>MLLVVSQSFLNVAIGKSSILQPENNSIDTGQVDIGKRAAQSVPPGVFWRSQLSMEQPHFLKFNISVQKSALIGVYGRKGLVPSHTQSHISSISTQTPLQTITINSKYLPQENQQLLYLNICYVYTIHFWLFLVLKLCISAIRGKSTSCILNMLHLLYLTNFSVLLDDIKITTASLYFLQYDFVELLDGSRLIAKEQWTLSEPDTRARIDHPVTVHQAGFIQYLDSGVWHFAFYNDGRSVEIVSYNTIIQGMRTHVCWEGQRVWNDVQ</sequence>
<dbReference type="InterPro" id="IPR051216">
    <property type="entry name" value="Teneurin"/>
</dbReference>
<reference evidence="5 6" key="1">
    <citation type="submission" date="2021-06" db="EMBL/GenBank/DDBJ databases">
        <authorList>
            <person name="Palmer J.M."/>
        </authorList>
    </citation>
    <scope>NUCLEOTIDE SEQUENCE [LARGE SCALE GENOMIC DNA]</scope>
    <source>
        <strain evidence="5 6">GA_2019</strain>
        <tissue evidence="5">Muscle</tissue>
    </source>
</reference>
<organism evidence="5 6">
    <name type="scientific">Goodea atripinnis</name>
    <dbReference type="NCBI Taxonomy" id="208336"/>
    <lineage>
        <taxon>Eukaryota</taxon>
        <taxon>Metazoa</taxon>
        <taxon>Chordata</taxon>
        <taxon>Craniata</taxon>
        <taxon>Vertebrata</taxon>
        <taxon>Euteleostomi</taxon>
        <taxon>Actinopterygii</taxon>
        <taxon>Neopterygii</taxon>
        <taxon>Teleostei</taxon>
        <taxon>Neoteleostei</taxon>
        <taxon>Acanthomorphata</taxon>
        <taxon>Ovalentaria</taxon>
        <taxon>Atherinomorphae</taxon>
        <taxon>Cyprinodontiformes</taxon>
        <taxon>Goodeidae</taxon>
        <taxon>Goodea</taxon>
    </lineage>
</organism>
<evidence type="ECO:0000256" key="2">
    <source>
        <dbReference type="ARBA" id="ARBA00022737"/>
    </source>
</evidence>
<dbReference type="PANTHER" id="PTHR11219">
    <property type="entry name" value="TENEURIN AND N-ACETYLGLUCOSAMINE-1-PHOSPHODIESTER ALPHA-N-ACETYLGLUCOSAMINIDASE"/>
    <property type="match status" value="1"/>
</dbReference>
<dbReference type="EMBL" id="JAHRIO010080025">
    <property type="protein sequence ID" value="MEQ2183821.1"/>
    <property type="molecule type" value="Genomic_DNA"/>
</dbReference>
<keyword evidence="6" id="KW-1185">Reference proteome</keyword>
<dbReference type="Pfam" id="PF23093">
    <property type="entry name" value="GBD_Tenm3"/>
    <property type="match status" value="2"/>
</dbReference>
<comment type="caution">
    <text evidence="5">The sequence shown here is derived from an EMBL/GenBank/DDBJ whole genome shotgun (WGS) entry which is preliminary data.</text>
</comment>
<evidence type="ECO:0000313" key="6">
    <source>
        <dbReference type="Proteomes" id="UP001476798"/>
    </source>
</evidence>
<feature type="domain" description="Teneurin-1-4-like galactose-binding" evidence="4">
    <location>
        <begin position="179"/>
        <end position="248"/>
    </location>
</feature>
<feature type="domain" description="Teneurin-1-4-like galactose-binding" evidence="4">
    <location>
        <begin position="27"/>
        <end position="92"/>
    </location>
</feature>
<proteinExistence type="predicted"/>
<evidence type="ECO:0000313" key="5">
    <source>
        <dbReference type="EMBL" id="MEQ2183821.1"/>
    </source>
</evidence>
<keyword evidence="1" id="KW-0245">EGF-like domain</keyword>
<name>A0ABV0PK26_9TELE</name>
<keyword evidence="3" id="KW-1015">Disulfide bond</keyword>
<dbReference type="InterPro" id="IPR057629">
    <property type="entry name" value="Teneurin1-4_GBD"/>
</dbReference>
<accession>A0ABV0PK26</accession>